<dbReference type="Gene3D" id="1.10.287.2250">
    <property type="match status" value="1"/>
</dbReference>
<dbReference type="Proteomes" id="UP000825002">
    <property type="component" value="Unassembled WGS sequence"/>
</dbReference>
<evidence type="ECO:0000256" key="1">
    <source>
        <dbReference type="ARBA" id="ARBA00008455"/>
    </source>
</evidence>
<evidence type="ECO:0000256" key="2">
    <source>
        <dbReference type="ARBA" id="ARBA00022670"/>
    </source>
</evidence>
<evidence type="ECO:0000313" key="9">
    <source>
        <dbReference type="EMBL" id="KAG9511134.1"/>
    </source>
</evidence>
<evidence type="ECO:0000259" key="8">
    <source>
        <dbReference type="SMART" id="SM00848"/>
    </source>
</evidence>
<comment type="similarity">
    <text evidence="1">Belongs to the peptidase C1 family.</text>
</comment>
<dbReference type="InterPro" id="IPR038765">
    <property type="entry name" value="Papain-like_cys_pep_sf"/>
</dbReference>
<evidence type="ECO:0000256" key="4">
    <source>
        <dbReference type="ARBA" id="ARBA00022807"/>
    </source>
</evidence>
<protein>
    <submittedName>
        <fullName evidence="9">Cathepsin L</fullName>
    </submittedName>
</protein>
<comment type="caution">
    <text evidence="9">The sequence shown here is derived from an EMBL/GenBank/DDBJ whole genome shotgun (WGS) entry which is preliminary data.</text>
</comment>
<name>A0ABQ7SCK2_9ACAR</name>
<dbReference type="InterPro" id="IPR013128">
    <property type="entry name" value="Peptidase_C1A"/>
</dbReference>
<organism evidence="9 10">
    <name type="scientific">Fragariocoptes setiger</name>
    <dbReference type="NCBI Taxonomy" id="1670756"/>
    <lineage>
        <taxon>Eukaryota</taxon>
        <taxon>Metazoa</taxon>
        <taxon>Ecdysozoa</taxon>
        <taxon>Arthropoda</taxon>
        <taxon>Chelicerata</taxon>
        <taxon>Arachnida</taxon>
        <taxon>Acari</taxon>
        <taxon>Acariformes</taxon>
        <taxon>Trombidiformes</taxon>
        <taxon>Prostigmata</taxon>
        <taxon>Eupodina</taxon>
        <taxon>Eriophyoidea</taxon>
        <taxon>Phytoptidae</taxon>
        <taxon>Fragariocoptes</taxon>
    </lineage>
</organism>
<dbReference type="EMBL" id="JAIFTH010000028">
    <property type="protein sequence ID" value="KAG9511134.1"/>
    <property type="molecule type" value="Genomic_DNA"/>
</dbReference>
<dbReference type="Pfam" id="PF08246">
    <property type="entry name" value="Inhibitor_I29"/>
    <property type="match status" value="1"/>
</dbReference>
<keyword evidence="3" id="KW-0378">Hydrolase</keyword>
<dbReference type="PANTHER" id="PTHR12411">
    <property type="entry name" value="CYSTEINE PROTEASE FAMILY C1-RELATED"/>
    <property type="match status" value="1"/>
</dbReference>
<evidence type="ECO:0000256" key="5">
    <source>
        <dbReference type="ARBA" id="ARBA00023145"/>
    </source>
</evidence>
<accession>A0ABQ7SCK2</accession>
<feature type="signal peptide" evidence="7">
    <location>
        <begin position="1"/>
        <end position="18"/>
    </location>
</feature>
<keyword evidence="5" id="KW-0865">Zymogen</keyword>
<dbReference type="SMART" id="SM00848">
    <property type="entry name" value="Inhibitor_I29"/>
    <property type="match status" value="1"/>
</dbReference>
<dbReference type="Gene3D" id="3.90.70.10">
    <property type="entry name" value="Cysteine proteinases"/>
    <property type="match status" value="1"/>
</dbReference>
<feature type="domain" description="Cathepsin propeptide inhibitor" evidence="8">
    <location>
        <begin position="26"/>
        <end position="86"/>
    </location>
</feature>
<keyword evidence="6" id="KW-1015">Disulfide bond</keyword>
<dbReference type="InterPro" id="IPR013201">
    <property type="entry name" value="Prot_inhib_I29"/>
</dbReference>
<dbReference type="InterPro" id="IPR000668">
    <property type="entry name" value="Peptidase_C1A_C"/>
</dbReference>
<evidence type="ECO:0000256" key="3">
    <source>
        <dbReference type="ARBA" id="ARBA00022801"/>
    </source>
</evidence>
<keyword evidence="4" id="KW-0788">Thiol protease</keyword>
<evidence type="ECO:0000256" key="6">
    <source>
        <dbReference type="ARBA" id="ARBA00023157"/>
    </source>
</evidence>
<reference evidence="9 10" key="1">
    <citation type="submission" date="2020-10" db="EMBL/GenBank/DDBJ databases">
        <authorList>
            <person name="Klimov P.B."/>
            <person name="Dyachkov S.M."/>
            <person name="Chetverikov P.E."/>
        </authorList>
    </citation>
    <scope>NUCLEOTIDE SEQUENCE [LARGE SCALE GENOMIC DNA]</scope>
    <source>
        <strain evidence="9">BMOC 18-1129-001#AD2665</strain>
        <tissue evidence="9">Entire mites</tissue>
    </source>
</reference>
<keyword evidence="7" id="KW-0732">Signal</keyword>
<sequence length="159" mass="18160">MAHIVLFVSMFVVAFVAAHDSKEASWQEFKLMFNKTYESNELELRSMSIFQANAAKIEENNRLFDEDKRSFKIAINEFTDQDRNDFVKGSRRAGFSAPMLRDLRLRLASHSSRVQILARDTTLQLPAQLDLRRDGYVTAVKNQGQCGSCWAFASVSNVE</sequence>
<gene>
    <name evidence="9" type="primary">Cp1</name>
    <name evidence="9" type="ORF">GZH46_00307</name>
</gene>
<keyword evidence="10" id="KW-1185">Reference proteome</keyword>
<keyword evidence="2" id="KW-0645">Protease</keyword>
<dbReference type="InterPro" id="IPR000169">
    <property type="entry name" value="Pept_cys_AS"/>
</dbReference>
<feature type="chain" id="PRO_5045757208" evidence="7">
    <location>
        <begin position="19"/>
        <end position="159"/>
    </location>
</feature>
<dbReference type="SUPFAM" id="SSF54001">
    <property type="entry name" value="Cysteine proteinases"/>
    <property type="match status" value="1"/>
</dbReference>
<evidence type="ECO:0000256" key="7">
    <source>
        <dbReference type="SAM" id="SignalP"/>
    </source>
</evidence>
<evidence type="ECO:0000313" key="10">
    <source>
        <dbReference type="Proteomes" id="UP000825002"/>
    </source>
</evidence>
<proteinExistence type="inferred from homology"/>
<dbReference type="PROSITE" id="PS00139">
    <property type="entry name" value="THIOL_PROTEASE_CYS"/>
    <property type="match status" value="1"/>
</dbReference>
<dbReference type="Pfam" id="PF00112">
    <property type="entry name" value="Peptidase_C1"/>
    <property type="match status" value="1"/>
</dbReference>
<feature type="non-terminal residue" evidence="9">
    <location>
        <position position="1"/>
    </location>
</feature>